<dbReference type="SUPFAM" id="SSF102588">
    <property type="entry name" value="LmbE-like"/>
    <property type="match status" value="1"/>
</dbReference>
<accession>A0A919A5F0</accession>
<reference evidence="1" key="1">
    <citation type="journal article" date="2014" name="Int. J. Syst. Evol. Microbiol.">
        <title>Complete genome sequence of Corynebacterium casei LMG S-19264T (=DSM 44701T), isolated from a smear-ripened cheese.</title>
        <authorList>
            <consortium name="US DOE Joint Genome Institute (JGI-PGF)"/>
            <person name="Walter F."/>
            <person name="Albersmeier A."/>
            <person name="Kalinowski J."/>
            <person name="Ruckert C."/>
        </authorList>
    </citation>
    <scope>NUCLEOTIDE SEQUENCE</scope>
    <source>
        <strain evidence="1">JCM 4477</strain>
    </source>
</reference>
<reference evidence="1" key="2">
    <citation type="submission" date="2020-09" db="EMBL/GenBank/DDBJ databases">
        <authorList>
            <person name="Sun Q."/>
            <person name="Ohkuma M."/>
        </authorList>
    </citation>
    <scope>NUCLEOTIDE SEQUENCE</scope>
    <source>
        <strain evidence="1">JCM 4477</strain>
    </source>
</reference>
<dbReference type="AlphaFoldDB" id="A0A919A5F0"/>
<gene>
    <name evidence="1" type="ORF">GCM10018772_10120</name>
</gene>
<dbReference type="InterPro" id="IPR024078">
    <property type="entry name" value="LmbE-like_dom_sf"/>
</dbReference>
<name>A0A919A5F0_9ACTN</name>
<evidence type="ECO:0000313" key="2">
    <source>
        <dbReference type="Proteomes" id="UP000630718"/>
    </source>
</evidence>
<organism evidence="1 2">
    <name type="scientific">Streptomyces fumanus</name>
    <dbReference type="NCBI Taxonomy" id="67302"/>
    <lineage>
        <taxon>Bacteria</taxon>
        <taxon>Bacillati</taxon>
        <taxon>Actinomycetota</taxon>
        <taxon>Actinomycetes</taxon>
        <taxon>Kitasatosporales</taxon>
        <taxon>Streptomycetaceae</taxon>
        <taxon>Streptomyces</taxon>
    </lineage>
</organism>
<proteinExistence type="predicted"/>
<dbReference type="EMBL" id="BNBI01000002">
    <property type="protein sequence ID" value="GHE88413.1"/>
    <property type="molecule type" value="Genomic_DNA"/>
</dbReference>
<keyword evidence="2" id="KW-1185">Reference proteome</keyword>
<dbReference type="Proteomes" id="UP000630718">
    <property type="component" value="Unassembled WGS sequence"/>
</dbReference>
<protein>
    <submittedName>
        <fullName evidence="1">Uncharacterized protein</fullName>
    </submittedName>
</protein>
<evidence type="ECO:0000313" key="1">
    <source>
        <dbReference type="EMBL" id="GHE88413.1"/>
    </source>
</evidence>
<sequence>MTPEPTMTMTLPVPDAEGIYTFPDDLMHAHQRWTEHLAERHRAHDHRVIAVRAPHSGDRYFIEKRRPTGRPVLVIEPHHDDFALSASGTFLAHPRPLTVATVFTRSTSVHPALEDTYVTEAAVSALRSREGAAALAPFAAHRIALGHQDAAPPYRPFDPHHLDRITDELREIAEARPDAELLAPAAVTRLPDHLLVHAAAVRLGCRWFWEDLAFWPTYALAGCDQHLFRARTGHALVAEPADITDVVLDKVTVLHMHGSQMHPVRKMYRPIRYAWTTAAGLPSRTGAFAERFYRTEPS</sequence>
<comment type="caution">
    <text evidence="1">The sequence shown here is derived from an EMBL/GenBank/DDBJ whole genome shotgun (WGS) entry which is preliminary data.</text>
</comment>
<dbReference type="Gene3D" id="3.40.50.10320">
    <property type="entry name" value="LmbE-like"/>
    <property type="match status" value="1"/>
</dbReference>